<dbReference type="PANTHER" id="PTHR38687:SF1">
    <property type="entry name" value="CELL DIVISION PROTEIN DEDD"/>
    <property type="match status" value="1"/>
</dbReference>
<dbReference type="SUPFAM" id="SSF110997">
    <property type="entry name" value="Sporulation related repeat"/>
    <property type="match status" value="1"/>
</dbReference>
<reference evidence="4 5" key="1">
    <citation type="submission" date="2020-08" db="EMBL/GenBank/DDBJ databases">
        <title>Whole genome sequence of Shewanella sp strain PS-2.</title>
        <authorList>
            <person name="Das S.K."/>
        </authorList>
    </citation>
    <scope>NUCLEOTIDE SEQUENCE [LARGE SCALE GENOMIC DNA]</scope>
    <source>
        <strain evidence="4 5">PS-2</strain>
    </source>
</reference>
<feature type="domain" description="SPOR" evidence="3">
    <location>
        <begin position="197"/>
        <end position="276"/>
    </location>
</feature>
<dbReference type="Pfam" id="PF05036">
    <property type="entry name" value="SPOR"/>
    <property type="match status" value="1"/>
</dbReference>
<feature type="compositionally biased region" description="Basic and acidic residues" evidence="1">
    <location>
        <begin position="125"/>
        <end position="148"/>
    </location>
</feature>
<sequence>MSSQFHNRLVGTVVLVALGVIFLPDILDGKKERQEEQFAEIPLRPTAITQKNTDEMFEVLSAQEVDGEGAEPDEASSNDDTALAQAVGADSKSELTPESKPKPESKTELAQVVAKEQAKPQVAKAEPKAEVKEAKTETAKAEPKKDSPKPVVAKTEPKKPESKPTTVAKTEKTKTETAKTESAKPAKDDGIKVVSRDSLKPGLTLQLGAFSNAANVKSLVAQLRKSGYKAYTIPETPKDGVLTKVFVGPDVSEAKLKKVQQEVENLTRLKGRIVPFNPLES</sequence>
<organism evidence="4 5">
    <name type="scientific">Shewanella cutis</name>
    <dbReference type="NCBI Taxonomy" id="2766780"/>
    <lineage>
        <taxon>Bacteria</taxon>
        <taxon>Pseudomonadati</taxon>
        <taxon>Pseudomonadota</taxon>
        <taxon>Gammaproteobacteria</taxon>
        <taxon>Alteromonadales</taxon>
        <taxon>Shewanellaceae</taxon>
        <taxon>Shewanella</taxon>
    </lineage>
</organism>
<evidence type="ECO:0000256" key="2">
    <source>
        <dbReference type="SAM" id="Phobius"/>
    </source>
</evidence>
<evidence type="ECO:0000313" key="5">
    <source>
        <dbReference type="Proteomes" id="UP000829384"/>
    </source>
</evidence>
<feature type="region of interest" description="Disordered" evidence="1">
    <location>
        <begin position="62"/>
        <end position="189"/>
    </location>
</feature>
<proteinExistence type="predicted"/>
<evidence type="ECO:0000259" key="3">
    <source>
        <dbReference type="PROSITE" id="PS51724"/>
    </source>
</evidence>
<dbReference type="InterPro" id="IPR036680">
    <property type="entry name" value="SPOR-like_sf"/>
</dbReference>
<dbReference type="InterPro" id="IPR007730">
    <property type="entry name" value="SPOR-like_dom"/>
</dbReference>
<keyword evidence="5" id="KW-1185">Reference proteome</keyword>
<protein>
    <submittedName>
        <fullName evidence="4">SPOR domain-containing protein</fullName>
    </submittedName>
</protein>
<feature type="transmembrane region" description="Helical" evidence="2">
    <location>
        <begin position="6"/>
        <end position="27"/>
    </location>
</feature>
<keyword evidence="2" id="KW-0472">Membrane</keyword>
<dbReference type="Gene3D" id="3.30.70.1070">
    <property type="entry name" value="Sporulation related repeat"/>
    <property type="match status" value="1"/>
</dbReference>
<dbReference type="PROSITE" id="PS51724">
    <property type="entry name" value="SPOR"/>
    <property type="match status" value="1"/>
</dbReference>
<comment type="caution">
    <text evidence="4">The sequence shown here is derived from an EMBL/GenBank/DDBJ whole genome shotgun (WGS) entry which is preliminary data.</text>
</comment>
<dbReference type="RefSeq" id="WP_240129254.1">
    <property type="nucleotide sequence ID" value="NZ_JACSDI010000001.1"/>
</dbReference>
<evidence type="ECO:0000256" key="1">
    <source>
        <dbReference type="SAM" id="MobiDB-lite"/>
    </source>
</evidence>
<gene>
    <name evidence="4" type="ORF">H9J30_00650</name>
</gene>
<name>A0ABS9QQ24_9GAMM</name>
<dbReference type="PANTHER" id="PTHR38687">
    <property type="entry name" value="CELL DIVISION PROTEIN DEDD-RELATED"/>
    <property type="match status" value="1"/>
</dbReference>
<feature type="compositionally biased region" description="Acidic residues" evidence="1">
    <location>
        <begin position="65"/>
        <end position="77"/>
    </location>
</feature>
<accession>A0ABS9QQ24</accession>
<feature type="compositionally biased region" description="Basic and acidic residues" evidence="1">
    <location>
        <begin position="91"/>
        <end position="107"/>
    </location>
</feature>
<dbReference type="InterPro" id="IPR052521">
    <property type="entry name" value="Cell_div_SPOR-domain"/>
</dbReference>
<feature type="compositionally biased region" description="Basic and acidic residues" evidence="1">
    <location>
        <begin position="169"/>
        <end position="189"/>
    </location>
</feature>
<dbReference type="Proteomes" id="UP000829384">
    <property type="component" value="Unassembled WGS sequence"/>
</dbReference>
<keyword evidence="2" id="KW-0812">Transmembrane</keyword>
<keyword evidence="2" id="KW-1133">Transmembrane helix</keyword>
<dbReference type="EMBL" id="JACSDI010000001">
    <property type="protein sequence ID" value="MCG9962451.1"/>
    <property type="molecule type" value="Genomic_DNA"/>
</dbReference>
<evidence type="ECO:0000313" key="4">
    <source>
        <dbReference type="EMBL" id="MCG9962451.1"/>
    </source>
</evidence>